<protein>
    <submittedName>
        <fullName evidence="1">Uncharacterized protein</fullName>
    </submittedName>
</protein>
<gene>
    <name evidence="1" type="ORF">NG54_14285</name>
</gene>
<dbReference type="EMBL" id="JRUN01000049">
    <property type="protein sequence ID" value="KHD84625.1"/>
    <property type="molecule type" value="Genomic_DNA"/>
</dbReference>
<dbReference type="Proteomes" id="UP000030588">
    <property type="component" value="Unassembled WGS sequence"/>
</dbReference>
<evidence type="ECO:0000313" key="2">
    <source>
        <dbReference type="Proteomes" id="UP000030588"/>
    </source>
</evidence>
<evidence type="ECO:0000313" key="1">
    <source>
        <dbReference type="EMBL" id="KHD84625.1"/>
    </source>
</evidence>
<accession>A0A0A6V953</accession>
<organism evidence="1 2">
    <name type="scientific">Heyndrickxia ginsengihumi</name>
    <dbReference type="NCBI Taxonomy" id="363870"/>
    <lineage>
        <taxon>Bacteria</taxon>
        <taxon>Bacillati</taxon>
        <taxon>Bacillota</taxon>
        <taxon>Bacilli</taxon>
        <taxon>Bacillales</taxon>
        <taxon>Bacillaceae</taxon>
        <taxon>Heyndrickxia</taxon>
    </lineage>
</organism>
<name>A0A0A6V953_9BACI</name>
<proteinExistence type="predicted"/>
<dbReference type="AlphaFoldDB" id="A0A0A6V953"/>
<comment type="caution">
    <text evidence="1">The sequence shown here is derived from an EMBL/GenBank/DDBJ whole genome shotgun (WGS) entry which is preliminary data.</text>
</comment>
<sequence>MFVFLEMTLRELIAEIKKLNSAEQYRLKEFFINSIASFSFSEPVFREVTERKNKDDTLVYIVVLSKLYVLVSMG</sequence>
<reference evidence="1 2" key="1">
    <citation type="submission" date="2014-10" db="EMBL/GenBank/DDBJ databases">
        <title>Draft genome of phytase producing Bacillus ginsengihumi strain M2.11.</title>
        <authorList>
            <person name="Toymentseva A."/>
            <person name="Boulygina E.A."/>
            <person name="Kazakov S.V."/>
            <person name="Kayumov I."/>
            <person name="Suleimanova A.D."/>
            <person name="Mardanova A.M."/>
            <person name="Maria S.N."/>
            <person name="Sergey M.Y."/>
            <person name="Sharipova M.R."/>
        </authorList>
    </citation>
    <scope>NUCLEOTIDE SEQUENCE [LARGE SCALE GENOMIC DNA]</scope>
    <source>
        <strain evidence="1 2">M2.11</strain>
    </source>
</reference>